<dbReference type="EMBL" id="JAAIVB010000069">
    <property type="protein sequence ID" value="NEX63365.1"/>
    <property type="molecule type" value="Genomic_DNA"/>
</dbReference>
<comment type="caution">
    <text evidence="9">The sequence shown here is derived from an EMBL/GenBank/DDBJ whole genome shotgun (WGS) entry which is preliminary data.</text>
</comment>
<evidence type="ECO:0000313" key="10">
    <source>
        <dbReference type="Proteomes" id="UP000482155"/>
    </source>
</evidence>
<dbReference type="Proteomes" id="UP000482155">
    <property type="component" value="Unassembled WGS sequence"/>
</dbReference>
<dbReference type="InterPro" id="IPR003004">
    <property type="entry name" value="GspF/PilC"/>
</dbReference>
<evidence type="ECO:0000256" key="7">
    <source>
        <dbReference type="SAM" id="Phobius"/>
    </source>
</evidence>
<dbReference type="GO" id="GO:0005886">
    <property type="term" value="C:plasma membrane"/>
    <property type="evidence" value="ECO:0007669"/>
    <property type="project" value="UniProtKB-SubCell"/>
</dbReference>
<dbReference type="InterPro" id="IPR042094">
    <property type="entry name" value="T2SS_GspF_sf"/>
</dbReference>
<keyword evidence="10" id="KW-1185">Reference proteome</keyword>
<accession>A0A6B3SVE8</accession>
<dbReference type="InterPro" id="IPR018076">
    <property type="entry name" value="T2SS_GspF_dom"/>
</dbReference>
<evidence type="ECO:0000256" key="5">
    <source>
        <dbReference type="ARBA" id="ARBA00022989"/>
    </source>
</evidence>
<keyword evidence="3" id="KW-1003">Cell membrane</keyword>
<reference evidence="9 10" key="1">
    <citation type="submission" date="2020-02" db="EMBL/GenBank/DDBJ databases">
        <authorList>
            <person name="Kim M.K."/>
        </authorList>
    </citation>
    <scope>NUCLEOTIDE SEQUENCE [LARGE SCALE GENOMIC DNA]</scope>
    <source>
        <strain evidence="9 10">17J57-3</strain>
    </source>
</reference>
<evidence type="ECO:0000256" key="3">
    <source>
        <dbReference type="ARBA" id="ARBA00022475"/>
    </source>
</evidence>
<dbReference type="Gene3D" id="1.20.81.30">
    <property type="entry name" value="Type II secretion system (T2SS), domain F"/>
    <property type="match status" value="2"/>
</dbReference>
<feature type="transmembrane region" description="Helical" evidence="7">
    <location>
        <begin position="172"/>
        <end position="192"/>
    </location>
</feature>
<dbReference type="PANTHER" id="PTHR30012:SF0">
    <property type="entry name" value="TYPE II SECRETION SYSTEM PROTEIN F-RELATED"/>
    <property type="match status" value="1"/>
</dbReference>
<evidence type="ECO:0000256" key="4">
    <source>
        <dbReference type="ARBA" id="ARBA00022692"/>
    </source>
</evidence>
<dbReference type="RefSeq" id="WP_163967187.1">
    <property type="nucleotide sequence ID" value="NZ_JAAIVB010000069.1"/>
</dbReference>
<dbReference type="AlphaFoldDB" id="A0A6B3SVE8"/>
<evidence type="ECO:0000313" key="9">
    <source>
        <dbReference type="EMBL" id="NEX63365.1"/>
    </source>
</evidence>
<comment type="subcellular location">
    <subcellularLocation>
        <location evidence="1">Cell membrane</location>
        <topology evidence="1">Multi-pass membrane protein</topology>
    </subcellularLocation>
</comment>
<evidence type="ECO:0000256" key="2">
    <source>
        <dbReference type="ARBA" id="ARBA00005745"/>
    </source>
</evidence>
<feature type="domain" description="Type II secretion system protein GspF" evidence="8">
    <location>
        <begin position="226"/>
        <end position="340"/>
    </location>
</feature>
<proteinExistence type="inferred from homology"/>
<feature type="transmembrane region" description="Helical" evidence="7">
    <location>
        <begin position="124"/>
        <end position="143"/>
    </location>
</feature>
<protein>
    <recommendedName>
        <fullName evidence="8">Type II secretion system protein GspF domain-containing protein</fullName>
    </recommendedName>
</protein>
<feature type="domain" description="Type II secretion system protein GspF" evidence="8">
    <location>
        <begin position="18"/>
        <end position="147"/>
    </location>
</feature>
<evidence type="ECO:0000256" key="1">
    <source>
        <dbReference type="ARBA" id="ARBA00004651"/>
    </source>
</evidence>
<organism evidence="9 10">
    <name type="scientific">Noviherbaspirillum galbum</name>
    <dbReference type="NCBI Taxonomy" id="2709383"/>
    <lineage>
        <taxon>Bacteria</taxon>
        <taxon>Pseudomonadati</taxon>
        <taxon>Pseudomonadota</taxon>
        <taxon>Betaproteobacteria</taxon>
        <taxon>Burkholderiales</taxon>
        <taxon>Oxalobacteraceae</taxon>
        <taxon>Noviherbaspirillum</taxon>
    </lineage>
</organism>
<dbReference type="Pfam" id="PF00482">
    <property type="entry name" value="T2SSF"/>
    <property type="match status" value="2"/>
</dbReference>
<comment type="similarity">
    <text evidence="2">Belongs to the GSP F family.</text>
</comment>
<sequence length="351" mass="38807">MKELLIRLQISARAREEFFLLLANFVQDGITLFVALSSMDKQFEKLGDPRRYITSTAIKRMRGGDERQAAAYTFGEALEGLVPVSEAMMIDAGEQAGSLHEGLLRAAKAASNASRMGKAIAGEMVYPCMLVLMTVGVLLVLSLKVMPMFEQLLPREQWPTATATLGVLADNAVRIIIGTAMLLGVWFGAFIYSRDRWTGNVRDKFDRFVFPWSMSRNVKAALIMASMASLLRMGIPLSKTLDKLGDTAGDWATNHFQRIKGRMRAGGDEGEAIAGELFDPTFQWQIVLYSQSTEFSSGLDRLAERLTEITLVKVKGTFTVIKAIAMLAVAMMIVWIYASFTQITMTARSVS</sequence>
<name>A0A6B3SVE8_9BURK</name>
<feature type="transmembrane region" description="Helical" evidence="7">
    <location>
        <begin position="320"/>
        <end position="338"/>
    </location>
</feature>
<evidence type="ECO:0000259" key="8">
    <source>
        <dbReference type="Pfam" id="PF00482"/>
    </source>
</evidence>
<gene>
    <name evidence="9" type="ORF">G3574_19995</name>
</gene>
<keyword evidence="6 7" id="KW-0472">Membrane</keyword>
<dbReference type="PANTHER" id="PTHR30012">
    <property type="entry name" value="GENERAL SECRETION PATHWAY PROTEIN"/>
    <property type="match status" value="1"/>
</dbReference>
<keyword evidence="5 7" id="KW-1133">Transmembrane helix</keyword>
<evidence type="ECO:0000256" key="6">
    <source>
        <dbReference type="ARBA" id="ARBA00023136"/>
    </source>
</evidence>
<keyword evidence="4 7" id="KW-0812">Transmembrane</keyword>